<evidence type="ECO:0000256" key="4">
    <source>
        <dbReference type="ARBA" id="ARBA00023163"/>
    </source>
</evidence>
<dbReference type="GO" id="GO:0003700">
    <property type="term" value="F:DNA-binding transcription factor activity"/>
    <property type="evidence" value="ECO:0007669"/>
    <property type="project" value="InterPro"/>
</dbReference>
<dbReference type="PANTHER" id="PTHR31221:SF378">
    <property type="entry name" value="WRKY TRANSCRIPTION FACTOR 23-RELATED"/>
    <property type="match status" value="1"/>
</dbReference>
<protein>
    <submittedName>
        <fullName evidence="8">WRKY14</fullName>
    </submittedName>
</protein>
<keyword evidence="3" id="KW-0238">DNA-binding</keyword>
<evidence type="ECO:0000256" key="3">
    <source>
        <dbReference type="ARBA" id="ARBA00023125"/>
    </source>
</evidence>
<dbReference type="SMART" id="SM00774">
    <property type="entry name" value="WRKY"/>
    <property type="match status" value="1"/>
</dbReference>
<feature type="compositionally biased region" description="Polar residues" evidence="6">
    <location>
        <begin position="102"/>
        <end position="113"/>
    </location>
</feature>
<sequence>MENKEDPQRESLVGNSTFSDHIPAGFSLSSFFDMTCDAEKGSFGFIDVLGFQENYPSFFDDQFQSPLEPPLPLLSPTLSVPGEVPEFVNTPADSSSISSSSNEAPNTWEQTKTVQEEHEQDQENTNKQLKHKKKPKRERKPRFAFLTKSEIDNLDDGYRWRKYGQKAVKNSPFPRSYYRCTGPGCGVKKRVERCLGDPATVVTTYEGTHTHSCLVTPRGNVRLVTEPAGFGGGGPSSLHYDHRHEQPYNSHIINPSPSPCLSFTANANSSFPVDSPCLIRDCGLLQDMVPWQLRKVSKEQ</sequence>
<dbReference type="PANTHER" id="PTHR31221">
    <property type="entry name" value="WRKY TRANSCRIPTION FACTOR PROTEIN 1-RELATED"/>
    <property type="match status" value="1"/>
</dbReference>
<dbReference type="InterPro" id="IPR044810">
    <property type="entry name" value="WRKY_plant"/>
</dbReference>
<dbReference type="SUPFAM" id="SSF118290">
    <property type="entry name" value="WRKY DNA-binding domain"/>
    <property type="match status" value="1"/>
</dbReference>
<comment type="subcellular location">
    <subcellularLocation>
        <location evidence="1">Nucleus</location>
    </subcellularLocation>
</comment>
<proteinExistence type="evidence at transcript level"/>
<evidence type="ECO:0000256" key="1">
    <source>
        <dbReference type="ARBA" id="ARBA00004123"/>
    </source>
</evidence>
<dbReference type="GO" id="GO:0005634">
    <property type="term" value="C:nucleus"/>
    <property type="evidence" value="ECO:0007669"/>
    <property type="project" value="UniProtKB-SubCell"/>
</dbReference>
<dbReference type="FunFam" id="2.20.25.80:FF:000003">
    <property type="entry name" value="WRKY transcription factor 57"/>
    <property type="match status" value="1"/>
</dbReference>
<accession>A0A5P9PAI3</accession>
<name>A0A5P9PAI3_DIOKA</name>
<evidence type="ECO:0000259" key="7">
    <source>
        <dbReference type="PROSITE" id="PS50811"/>
    </source>
</evidence>
<evidence type="ECO:0000256" key="2">
    <source>
        <dbReference type="ARBA" id="ARBA00023015"/>
    </source>
</evidence>
<feature type="domain" description="WRKY" evidence="7">
    <location>
        <begin position="149"/>
        <end position="214"/>
    </location>
</feature>
<dbReference type="Gene3D" id="2.20.25.80">
    <property type="entry name" value="WRKY domain"/>
    <property type="match status" value="1"/>
</dbReference>
<evidence type="ECO:0000313" key="8">
    <source>
        <dbReference type="EMBL" id="QFU85199.1"/>
    </source>
</evidence>
<dbReference type="GO" id="GO:0043565">
    <property type="term" value="F:sequence-specific DNA binding"/>
    <property type="evidence" value="ECO:0007669"/>
    <property type="project" value="InterPro"/>
</dbReference>
<dbReference type="InterPro" id="IPR036576">
    <property type="entry name" value="WRKY_dom_sf"/>
</dbReference>
<dbReference type="EMBL" id="MK737970">
    <property type="protein sequence ID" value="QFU85199.1"/>
    <property type="molecule type" value="mRNA"/>
</dbReference>
<feature type="region of interest" description="Disordered" evidence="6">
    <location>
        <begin position="84"/>
        <end position="142"/>
    </location>
</feature>
<dbReference type="AlphaFoldDB" id="A0A5P9PAI3"/>
<dbReference type="InterPro" id="IPR003657">
    <property type="entry name" value="WRKY_dom"/>
</dbReference>
<keyword evidence="2" id="KW-0805">Transcription regulation</keyword>
<feature type="compositionally biased region" description="Basic residues" evidence="6">
    <location>
        <begin position="128"/>
        <end position="142"/>
    </location>
</feature>
<reference evidence="8" key="1">
    <citation type="submission" date="2019-04" db="EMBL/GenBank/DDBJ databases">
        <title>Transcription factors involved in persimmon fruit deastringency and softening.</title>
        <authorList>
            <person name="Zhu Q."/>
            <person name="Yin X."/>
        </authorList>
    </citation>
    <scope>NUCLEOTIDE SEQUENCE</scope>
</reference>
<evidence type="ECO:0000256" key="6">
    <source>
        <dbReference type="SAM" id="MobiDB-lite"/>
    </source>
</evidence>
<keyword evidence="4" id="KW-0804">Transcription</keyword>
<organism evidence="8">
    <name type="scientific">Diospyros kaki</name>
    <name type="common">Kaki persimmon</name>
    <name type="synonym">Diospyros chinensis</name>
    <dbReference type="NCBI Taxonomy" id="35925"/>
    <lineage>
        <taxon>Eukaryota</taxon>
        <taxon>Viridiplantae</taxon>
        <taxon>Streptophyta</taxon>
        <taxon>Embryophyta</taxon>
        <taxon>Tracheophyta</taxon>
        <taxon>Spermatophyta</taxon>
        <taxon>Magnoliopsida</taxon>
        <taxon>eudicotyledons</taxon>
        <taxon>Gunneridae</taxon>
        <taxon>Pentapetalae</taxon>
        <taxon>asterids</taxon>
        <taxon>Ericales</taxon>
        <taxon>Ebenaceae</taxon>
        <taxon>Diospyros</taxon>
    </lineage>
</organism>
<keyword evidence="5" id="KW-0539">Nucleus</keyword>
<dbReference type="Pfam" id="PF03106">
    <property type="entry name" value="WRKY"/>
    <property type="match status" value="1"/>
</dbReference>
<dbReference type="PROSITE" id="PS50811">
    <property type="entry name" value="WRKY"/>
    <property type="match status" value="1"/>
</dbReference>
<evidence type="ECO:0000256" key="5">
    <source>
        <dbReference type="ARBA" id="ARBA00023242"/>
    </source>
</evidence>